<dbReference type="InterPro" id="IPR045851">
    <property type="entry name" value="AMP-bd_C_sf"/>
</dbReference>
<feature type="domain" description="Carrier" evidence="11">
    <location>
        <begin position="3627"/>
        <end position="3703"/>
    </location>
</feature>
<dbReference type="GO" id="GO:0031177">
    <property type="term" value="F:phosphopantetheine binding"/>
    <property type="evidence" value="ECO:0007669"/>
    <property type="project" value="InterPro"/>
</dbReference>
<dbReference type="Gene3D" id="3.30.300.30">
    <property type="match status" value="1"/>
</dbReference>
<dbReference type="InterPro" id="IPR000873">
    <property type="entry name" value="AMP-dep_synth/lig_dom"/>
</dbReference>
<dbReference type="Pfam" id="PF21089">
    <property type="entry name" value="PKS_DH_N"/>
    <property type="match status" value="1"/>
</dbReference>
<dbReference type="Pfam" id="PF00501">
    <property type="entry name" value="AMP-binding"/>
    <property type="match status" value="1"/>
</dbReference>
<evidence type="ECO:0000259" key="11">
    <source>
        <dbReference type="PROSITE" id="PS50075"/>
    </source>
</evidence>
<comment type="similarity">
    <text evidence="8">In the C-terminal section; belongs to the NRP synthetase family.</text>
</comment>
<evidence type="ECO:0000313" key="14">
    <source>
        <dbReference type="EMBL" id="CAG8429195.1"/>
    </source>
</evidence>
<dbReference type="InterPro" id="IPR042099">
    <property type="entry name" value="ANL_N_sf"/>
</dbReference>
<evidence type="ECO:0000256" key="7">
    <source>
        <dbReference type="ARBA" id="ARBA00023268"/>
    </source>
</evidence>
<keyword evidence="6" id="KW-0677">Repeat</keyword>
<dbReference type="PROSITE" id="PS50075">
    <property type="entry name" value="CARRIER"/>
    <property type="match status" value="2"/>
</dbReference>
<dbReference type="Gene3D" id="3.30.559.30">
    <property type="entry name" value="Nonribosomal peptide synthetase, condensation domain"/>
    <property type="match status" value="1"/>
</dbReference>
<organism evidence="14 15">
    <name type="scientific">Penicillium salamii</name>
    <dbReference type="NCBI Taxonomy" id="1612424"/>
    <lineage>
        <taxon>Eukaryota</taxon>
        <taxon>Fungi</taxon>
        <taxon>Dikarya</taxon>
        <taxon>Ascomycota</taxon>
        <taxon>Pezizomycotina</taxon>
        <taxon>Eurotiomycetes</taxon>
        <taxon>Eurotiomycetidae</taxon>
        <taxon>Eurotiales</taxon>
        <taxon>Aspergillaceae</taxon>
        <taxon>Penicillium</taxon>
    </lineage>
</organism>
<dbReference type="SUPFAM" id="SSF52777">
    <property type="entry name" value="CoA-dependent acyltransferases"/>
    <property type="match status" value="2"/>
</dbReference>
<sequence>MFVYHIAGSSVSDLPLRAFPSYWGPSSRYKVDRHSVVDLKTIEVRYQRYHNQRRTKSPQKTINPMDSGMEPIAVIGTACRFPGGADTPAKLWELLRDPHDVSSQIDTDRLSLDRFYGTRQGRIMTQRSYFLTEKIDQFDAQFFGISPAEAEAIDPQQRILLEVVYEALEAAGVPVEDAQGSDTAVYIGQMCHDYQAMTGRDISGIPTYHATGTAASSTANRLSYFFDWHGPSMVIDTACSSSLVALHLAVQQLRSGGSTVAVAAGTNLILDPFFYISMSNLNMLSPTGQSQMWDAQANGYARGEGVAAVLLKPLRLALRDGDHIECVIRETGINQDGRTQGITTPSGITQAQLIRDTYRRAGLDPTPENCQFFEAHGTGTQSGDPQEAQAIHSAFFGKSTAAESQGEGEGQGIDQKKERKLWVGSIKTVLGHSEGCAGLAGLLKAGKALQHAEIPPNLLFRTPNPKLEGFMRHLQVPTSAAPWPSVPDGSPRRASVNSFGFGGTNSHTILESFTHSTQPEADASSMTNLLPFVFSAASKKSLVALVKRYRSFLEGHPNTPLGRLSYTLCCRRSAFDYKASFAAPTVSELIGQMDDGPDELGIRSWPKMGSKLIEACPRAQQRLHELDQILQALPSPDRPEWTIGDTLTNCTDLERITDPVCSQTLCTAIQILLVDILYAAKVSFAAVVGHSSGEIAAAYAAGYLNADDCIRIAYYRGLHVSRGRAAGDNNKEGAMIAVGMSFESASSLCKQEQFVGRLAVAAWNSSSSVTLSGDEDAVSEVQELCEREKRFARRLRVGTAYHSHHMASFAGPYAQSMEDCGIEVREPPPSNRPVWFSSVDNEGGKVAPDQSLKSRYWIDNMRNTVCFYPAITCAIRECGPFHMAIEIGPHPALKGPALDALKQADPSPVPYISPLIRGQDDCQAFTAAIGSIWTNLGPGSISMLGLAEFTSQENSQGQCVPLTGLPGYAWEHDLPIWAESRMAKRIRTDKAPCHSLLGIRMVEGPEDEWRWHNMLKPKELPWILEHRIQDCAVFPATGFLLQAVEAVRQLADGRSVQQVEIRDLEIMRTAEIDDTWGLETYVMLSDIENHDDRITCIFASYAASGRKDRKLKRCARCVVEMAFEILNALPPTQPGKNCGSSLVDVNMSKFHDALQNVGYGYYGLFQGLNSLRRRVNYAEGSIAPPALPAPDSGWLFHPATLDSAIQSIFAAYSMPGDGVLRSLHVPTRISRIALRLGESHDGMKNEVKATSQVTDIGTNGIIADVNISDRNGIKMGMLEQIELMPVANRSPPNGERELVFETGLIIERPDGPLAVRNLDPPKEGLHQKAVDCQRVAFYYVRLLHEMFQPEMVTRQELPSHHKALLEFCAHVVDQVQRKLYPHIPFEWFLDSQATVDALVSRHADDIDFRVVCAAGQNMPAVIAGDETILEVLDRGDMLDIWYNRGMVVAGANKATAKMISQISQRFPEIRLLEIGAGTGGTTRETLPLLGDAFLSYTYTDISSTFLGRAKEKFEAYSGRMTFGKLDIGSDPVSQGFEAGFYDVISASNVLHATPRLEITLRNVRRLLKPGGYLVLTEIIGQGPLHLSLSIGGLPGWWLGRDDGRRYAPTVSLERWDELLRATGFSGVDTFTPIVDPVVSTTSVLVAQAIDEQISRLRRPLSCSDAIIIPDLLIIGGLTLRTVRMIEDVLYTLSPRCANIVKWESLDQVQSEAPPLPKGCTVLQMADLDAPVFHSLSVRKWENLKRVLGSAENIMWLTAGYEQEDPFSAMSIGFARSLAHEHPELHIQNLDIDYINDTKDYGRVIVDRLLQLHLSHLSTSDSGVKALWAVEPELLMKGDRVYIPRLRPVQGPNRRLESSHRAINESVCPSEVPVELQWAENGDESYKLYQANIAAVDGHRTVRIEVSLLKPMLGLGYDAGFHGVRSPSFISPVPDEYRGNINLYLALVASQTVKEKIQSTVTAGSNVLVHEPGEALASVLQREAPSRGYRLVFSTLEPQAKPGWMSLASKTDLKKLQKLSFFINMSPSPLDQSTTAMLERYLPAYCQWVHSSWFFSKRAFAATHNDVSSLQSMAPASLIKLSDDDTSVETFTTLPVEALLGPLRPPAILTVVDWNSAPTVPVTLRPADAGTLFRTDRTYWLAGLSGDMGWAICDWMADHGARCIIITSRNPTVPAEWKERHHFNGTVIETLPWSVHHWQSTLVLYPTRILTGFSSDITSPEDVKRTYDDICRAHPPITGVFSGAMIMLQQSFQLMDLDAFCTVLRPKVQGTLNLDQLFGKEQEQQQDKRLDFFVALSSTVAIIGNPGQTAYAAANMFVKSLMRQRRSHGLAGFAVDLPPVLGVGSVHRDLVAGNMSAQKQERLARTMVPITTAEIHQLFAEAIASGRPNSTNTASHEELVAGLPLFTDPQEFQDVLLGNRRFSHLLRSANESGDTDEDSPGAGNKKSAADSLRIKARLAAIQASDSASKDNEIQHVIQQGLIAKTSRTLQLRMDAIDETKALTELGLDSLSVVDIRNWLRAEADAEISVFQILAGMSIDDIIEEVMQTSASASSSSMESDLPTPLSLQGALTPHDTEDSSPESISILNYEVQEAKSSCETFQLDEDQRPSPLTSDDGSCAKAATHVEEHQLHEVRGDGQDDLVFDRVENMSPAQEKMWFAGEYRSDIRKYNITMMYQVLGEDFHLPRFEKAVSAAVHRHPMLRTALYLDEKTGELHQGRLAVPHRFYEHFQLSRAQNLSQIYEQAATHRWRLDRGEVLKAFSVSDPQSRENWLIFAYHHIIMDGMSWRVFLRDLDEAYRGLPLSHLQGDFMDYTGVLREAMKPPYGSFQRSLEFWKDELSPLPEPMPLLPWAHVRSRHVNANDTTSVISRNVSAHLVQLVSQASSRLRGTAFHFHLTTFQVVLARILQISQFCVGVVDANRRDERFADTVGVFVQELPLQCEVDQSESFATVFKRSLQRVLKALSHGEVPLEVILDRLSVPRSASHTPLFQVVFNYRMGEFFQLPLGNDASLQYLESRQVSTPYEISFDVTHTSGAAVLDLTYQQSLYAEDDMGLFLDLYIHALEEFAASSTSTIESSLFHSPQSMEESIRLGRAPVLEQQSMWPDTIMELFGMIVEKCGSEVAVVDNGGSWSYSQLALRAHHAAAELAGRGVHAGSRVAVLCEPSVDVIFCMLAAFQIGAAYVPLDLSLPAARHKAILTDSQPDILCYHAATKERLADLVSAQSSWGLLDLSEIPETSSEHPHAGHIKPKSCACMLYTSGSTGVPKGVQLSQSSILNVVAGMSGSPEWVGTAVLQQSSLGFDMSLAQIFHAILKGGKLVVVPQDARGDPAAISQLMESEAVTLTFATPSEYQLLLEHQGDVLQRCSAWRLAATGGEPFNSPLKRQFQQLAGPGVVDCYGPTEITMCSTMRAVQLDMKEVSGNVGFPIANTRIFVLDANQRPMPVGLSGEICIAGAGVSSGYVDPALDRGKFVECPFDDGGKMYCTGDRGRLLRDGSLVFLGRMGTDNMVKVRGLRVDLDKIAASLANTAPETISHAVVTVRGTEPGSEFLVAHVVLRRTSQDHNQQTEADLVHLLDLLPLPRYMRPTRIIPLQRLPISSSHKVDRRAIESMPLPFRHDQTLAKATNKPLTLGEMALHSLWRDILPDLDGIAPDIDFFAAGGNSTLLVRLQAAIKNSIRCSIPLGDLYRATTLRSMAALVEERQAPKPVKNEDGQEEMIDWDRETMRPNVAPGYGNDRPIPNEQQGFQILMTGASSLLGQAILVSLLHDTRVSSPKVLAYPGSLRQEALGLPQATLGDLAAQVHMIIHAGAEGTCMNRYDSLREANVNSTRWLVSLASSLEVPFHYISYGSVIRLSGKASYPPVSLATHRPSPHPADGFLASKWASECIVEAMAQDFQLRGFIHRPCSVLGDQALSTDALGALVHYSRVLRAVPELSFLEGFIDLRDAVGLGHEVAQACLRLQYVGEQEEKEQGHEVEMAMFRHYSTGVRVPTADFRQYIQAQVNEPVVDMSYSQWAPKAAEKGMDPDLVEFVQWKIDTGKPILLPYLGEKSVE</sequence>
<gene>
    <name evidence="14" type="ORF">PSALAMII_LOCUS10741</name>
</gene>
<dbReference type="InterPro" id="IPR014031">
    <property type="entry name" value="Ketoacyl_synth_C"/>
</dbReference>
<dbReference type="GO" id="GO:0004312">
    <property type="term" value="F:fatty acid synthase activity"/>
    <property type="evidence" value="ECO:0007669"/>
    <property type="project" value="TreeGrafter"/>
</dbReference>
<keyword evidence="3" id="KW-0436">Ligase</keyword>
<dbReference type="InterPro" id="IPR020845">
    <property type="entry name" value="AMP-binding_CS"/>
</dbReference>
<evidence type="ECO:0000256" key="10">
    <source>
        <dbReference type="SAM" id="MobiDB-lite"/>
    </source>
</evidence>
<dbReference type="Gene3D" id="3.10.129.110">
    <property type="entry name" value="Polyketide synthase dehydratase"/>
    <property type="match status" value="1"/>
</dbReference>
<dbReference type="InterPro" id="IPR013120">
    <property type="entry name" value="FAR_NAD-bd"/>
</dbReference>
<feature type="active site" description="Proton donor; for dehydratase activity" evidence="9">
    <location>
        <position position="1202"/>
    </location>
</feature>
<dbReference type="InterPro" id="IPR020841">
    <property type="entry name" value="PKS_Beta-ketoAc_synthase_dom"/>
</dbReference>
<dbReference type="InterPro" id="IPR001242">
    <property type="entry name" value="Condensation_dom"/>
</dbReference>
<keyword evidence="7" id="KW-0511">Multifunctional enzyme</keyword>
<evidence type="ECO:0000256" key="6">
    <source>
        <dbReference type="ARBA" id="ARBA00022737"/>
    </source>
</evidence>
<dbReference type="PROSITE" id="PS52019">
    <property type="entry name" value="PKS_MFAS_DH"/>
    <property type="match status" value="1"/>
</dbReference>
<dbReference type="InterPro" id="IPR016036">
    <property type="entry name" value="Malonyl_transacylase_ACP-bd"/>
</dbReference>
<dbReference type="InterPro" id="IPR029063">
    <property type="entry name" value="SAM-dependent_MTases_sf"/>
</dbReference>
<accession>A0A9W4K2Z4</accession>
<dbReference type="SUPFAM" id="SSF56801">
    <property type="entry name" value="Acetyl-CoA synthetase-like"/>
    <property type="match status" value="1"/>
</dbReference>
<keyword evidence="2" id="KW-0597">Phosphoprotein</keyword>
<dbReference type="Gene3D" id="3.40.50.150">
    <property type="entry name" value="Vaccinia Virus protein VP39"/>
    <property type="match status" value="1"/>
</dbReference>
<evidence type="ECO:0000256" key="3">
    <source>
        <dbReference type="ARBA" id="ARBA00022598"/>
    </source>
</evidence>
<feature type="region of interest" description="Disordered" evidence="10">
    <location>
        <begin position="2548"/>
        <end position="2581"/>
    </location>
</feature>
<dbReference type="InterPro" id="IPR018201">
    <property type="entry name" value="Ketoacyl_synth_AS"/>
</dbReference>
<dbReference type="InterPro" id="IPR050091">
    <property type="entry name" value="PKS_NRPS_Biosynth_Enz"/>
</dbReference>
<keyword evidence="1" id="KW-0596">Phosphopantetheine</keyword>
<dbReference type="InterPro" id="IPR042104">
    <property type="entry name" value="PKS_dehydratase_sf"/>
</dbReference>
<dbReference type="Gene3D" id="3.40.366.10">
    <property type="entry name" value="Malonyl-Coenzyme A Acyl Carrier Protein, domain 2"/>
    <property type="match status" value="1"/>
</dbReference>
<dbReference type="Pfam" id="PF08659">
    <property type="entry name" value="KR"/>
    <property type="match status" value="1"/>
</dbReference>
<feature type="region of interest" description="Disordered" evidence="10">
    <location>
        <begin position="2429"/>
        <end position="2448"/>
    </location>
</feature>
<feature type="active site" description="Proton acceptor; for dehydratase activity" evidence="9">
    <location>
        <position position="1026"/>
    </location>
</feature>
<dbReference type="PROSITE" id="PS00455">
    <property type="entry name" value="AMP_BINDING"/>
    <property type="match status" value="1"/>
</dbReference>
<dbReference type="OrthoDB" id="4356615at2759"/>
<dbReference type="InterPro" id="IPR009081">
    <property type="entry name" value="PP-bd_ACP"/>
</dbReference>
<dbReference type="Pfam" id="PF02801">
    <property type="entry name" value="Ketoacyl-synt_C"/>
    <property type="match status" value="1"/>
</dbReference>
<dbReference type="Gene3D" id="3.30.559.10">
    <property type="entry name" value="Chloramphenicol acetyltransferase-like domain"/>
    <property type="match status" value="1"/>
</dbReference>
<evidence type="ECO:0000259" key="13">
    <source>
        <dbReference type="PROSITE" id="PS52019"/>
    </source>
</evidence>
<dbReference type="SUPFAM" id="SSF53901">
    <property type="entry name" value="Thiolase-like"/>
    <property type="match status" value="1"/>
</dbReference>
<dbReference type="Gene3D" id="3.40.50.720">
    <property type="entry name" value="NAD(P)-binding Rossmann-like Domain"/>
    <property type="match status" value="3"/>
</dbReference>
<dbReference type="GO" id="GO:0032259">
    <property type="term" value="P:methylation"/>
    <property type="evidence" value="ECO:0007669"/>
    <property type="project" value="UniProtKB-KW"/>
</dbReference>
<dbReference type="PROSITE" id="PS52004">
    <property type="entry name" value="KS3_2"/>
    <property type="match status" value="1"/>
</dbReference>
<dbReference type="Pfam" id="PF14765">
    <property type="entry name" value="PS-DH"/>
    <property type="match status" value="1"/>
</dbReference>
<dbReference type="SMART" id="SM00825">
    <property type="entry name" value="PKS_KS"/>
    <property type="match status" value="1"/>
</dbReference>
<dbReference type="GO" id="GO:0009403">
    <property type="term" value="P:toxin biosynthetic process"/>
    <property type="evidence" value="ECO:0007669"/>
    <property type="project" value="UniProtKB-ARBA"/>
</dbReference>
<evidence type="ECO:0000256" key="5">
    <source>
        <dbReference type="ARBA" id="ARBA00022679"/>
    </source>
</evidence>
<evidence type="ECO:0000256" key="1">
    <source>
        <dbReference type="ARBA" id="ARBA00022450"/>
    </source>
</evidence>
<dbReference type="CDD" id="cd19532">
    <property type="entry name" value="C_PKS-NRPS"/>
    <property type="match status" value="1"/>
</dbReference>
<dbReference type="InterPro" id="IPR049900">
    <property type="entry name" value="PKS_mFAS_DH"/>
</dbReference>
<dbReference type="SMART" id="SM00827">
    <property type="entry name" value="PKS_AT"/>
    <property type="match status" value="1"/>
</dbReference>
<dbReference type="InterPro" id="IPR016035">
    <property type="entry name" value="Acyl_Trfase/lysoPLipase"/>
</dbReference>
<dbReference type="Pfam" id="PF00698">
    <property type="entry name" value="Acyl_transf_1"/>
    <property type="match status" value="1"/>
</dbReference>
<dbReference type="Pfam" id="PF07993">
    <property type="entry name" value="NAD_binding_4"/>
    <property type="match status" value="1"/>
</dbReference>
<keyword evidence="4" id="KW-0489">Methyltransferase</keyword>
<dbReference type="InterPro" id="IPR049552">
    <property type="entry name" value="PKS_DH_N"/>
</dbReference>
<dbReference type="Gene3D" id="3.40.47.10">
    <property type="match status" value="1"/>
</dbReference>
<dbReference type="InterPro" id="IPR020807">
    <property type="entry name" value="PKS_DH"/>
</dbReference>
<proteinExistence type="inferred from homology"/>
<dbReference type="InterPro" id="IPR057326">
    <property type="entry name" value="KR_dom"/>
</dbReference>
<dbReference type="Pfam" id="PF16197">
    <property type="entry name" value="KAsynt_C_assoc"/>
    <property type="match status" value="1"/>
</dbReference>
<dbReference type="Pfam" id="PF00109">
    <property type="entry name" value="ketoacyl-synt"/>
    <property type="match status" value="1"/>
</dbReference>
<dbReference type="InterPro" id="IPR032821">
    <property type="entry name" value="PKS_assoc"/>
</dbReference>
<dbReference type="InterPro" id="IPR013217">
    <property type="entry name" value="Methyltransf_12"/>
</dbReference>
<dbReference type="CDD" id="cd05930">
    <property type="entry name" value="A_NRPS"/>
    <property type="match status" value="1"/>
</dbReference>
<dbReference type="SMART" id="SM00826">
    <property type="entry name" value="PKS_DH"/>
    <property type="match status" value="1"/>
</dbReference>
<dbReference type="Gene3D" id="1.10.1200.10">
    <property type="entry name" value="ACP-like"/>
    <property type="match status" value="2"/>
</dbReference>
<dbReference type="InterPro" id="IPR010071">
    <property type="entry name" value="AA_adenyl_dom"/>
</dbReference>
<name>A0A9W4K2Z4_9EURO</name>
<feature type="domain" description="Ketosynthase family 3 (KS3)" evidence="12">
    <location>
        <begin position="69"/>
        <end position="512"/>
    </location>
</feature>
<feature type="region of interest" description="N-terminal hotdog fold" evidence="9">
    <location>
        <begin position="994"/>
        <end position="1125"/>
    </location>
</feature>
<dbReference type="Proteomes" id="UP001152592">
    <property type="component" value="Unassembled WGS sequence"/>
</dbReference>
<dbReference type="Pfam" id="PF00550">
    <property type="entry name" value="PP-binding"/>
    <property type="match status" value="1"/>
</dbReference>
<dbReference type="SUPFAM" id="SSF52151">
    <property type="entry name" value="FabD/lysophospholipase-like"/>
    <property type="match status" value="1"/>
</dbReference>
<dbReference type="SUPFAM" id="SSF53335">
    <property type="entry name" value="S-adenosyl-L-methionine-dependent methyltransferases"/>
    <property type="match status" value="1"/>
</dbReference>
<evidence type="ECO:0000256" key="9">
    <source>
        <dbReference type="PROSITE-ProRule" id="PRU01363"/>
    </source>
</evidence>
<dbReference type="CDD" id="cd00833">
    <property type="entry name" value="PKS"/>
    <property type="match status" value="1"/>
</dbReference>
<dbReference type="GO" id="GO:1901336">
    <property type="term" value="P:lactone biosynthetic process"/>
    <property type="evidence" value="ECO:0007669"/>
    <property type="project" value="UniProtKB-ARBA"/>
</dbReference>
<protein>
    <submittedName>
        <fullName evidence="14">Uncharacterized protein</fullName>
    </submittedName>
</protein>
<dbReference type="InterPro" id="IPR016039">
    <property type="entry name" value="Thiolase-like"/>
</dbReference>
<dbReference type="Pfam" id="PF08242">
    <property type="entry name" value="Methyltransf_12"/>
    <property type="match status" value="1"/>
</dbReference>
<dbReference type="Pfam" id="PF23297">
    <property type="entry name" value="ACP_SdgA_C"/>
    <property type="match status" value="1"/>
</dbReference>
<feature type="domain" description="Carrier" evidence="11">
    <location>
        <begin position="2471"/>
        <end position="2548"/>
    </location>
</feature>
<dbReference type="Pfam" id="PF00668">
    <property type="entry name" value="Condensation"/>
    <property type="match status" value="1"/>
</dbReference>
<reference evidence="14" key="1">
    <citation type="submission" date="2021-07" db="EMBL/GenBank/DDBJ databases">
        <authorList>
            <person name="Branca A.L. A."/>
        </authorList>
    </citation>
    <scope>NUCLEOTIDE SEQUENCE</scope>
</reference>
<dbReference type="InterPro" id="IPR036291">
    <property type="entry name" value="NAD(P)-bd_dom_sf"/>
</dbReference>
<dbReference type="CDD" id="cd02440">
    <property type="entry name" value="AdoMet_MTases"/>
    <property type="match status" value="1"/>
</dbReference>
<dbReference type="GO" id="GO:0006633">
    <property type="term" value="P:fatty acid biosynthetic process"/>
    <property type="evidence" value="ECO:0007669"/>
    <property type="project" value="InterPro"/>
</dbReference>
<dbReference type="InterPro" id="IPR036736">
    <property type="entry name" value="ACP-like_sf"/>
</dbReference>
<feature type="domain" description="PKS/mFAS DH" evidence="13">
    <location>
        <begin position="994"/>
        <end position="1292"/>
    </location>
</feature>
<dbReference type="GO" id="GO:0004315">
    <property type="term" value="F:3-oxoacyl-[acyl-carrier-protein] synthase activity"/>
    <property type="evidence" value="ECO:0007669"/>
    <property type="project" value="InterPro"/>
</dbReference>
<dbReference type="InterPro" id="IPR020806">
    <property type="entry name" value="PKS_PP-bd"/>
</dbReference>
<dbReference type="PANTHER" id="PTHR43775:SF20">
    <property type="entry name" value="HYBRID PKS-NRPS SYNTHETASE APDA"/>
    <property type="match status" value="1"/>
</dbReference>
<evidence type="ECO:0000256" key="4">
    <source>
        <dbReference type="ARBA" id="ARBA00022603"/>
    </source>
</evidence>
<dbReference type="GO" id="GO:0016874">
    <property type="term" value="F:ligase activity"/>
    <property type="evidence" value="ECO:0007669"/>
    <property type="project" value="UniProtKB-KW"/>
</dbReference>
<evidence type="ECO:0000259" key="12">
    <source>
        <dbReference type="PROSITE" id="PS52004"/>
    </source>
</evidence>
<dbReference type="PANTHER" id="PTHR43775">
    <property type="entry name" value="FATTY ACID SYNTHASE"/>
    <property type="match status" value="1"/>
</dbReference>
<dbReference type="Gene3D" id="3.40.50.12780">
    <property type="entry name" value="N-terminal domain of ligase-like"/>
    <property type="match status" value="1"/>
</dbReference>
<dbReference type="InterPro" id="IPR014043">
    <property type="entry name" value="Acyl_transferase_dom"/>
</dbReference>
<dbReference type="SMART" id="SM00823">
    <property type="entry name" value="PKS_PP"/>
    <property type="match status" value="2"/>
</dbReference>
<dbReference type="SUPFAM" id="SSF47336">
    <property type="entry name" value="ACP-like"/>
    <property type="match status" value="2"/>
</dbReference>
<evidence type="ECO:0000313" key="15">
    <source>
        <dbReference type="Proteomes" id="UP001152592"/>
    </source>
</evidence>
<evidence type="ECO:0000256" key="2">
    <source>
        <dbReference type="ARBA" id="ARBA00022553"/>
    </source>
</evidence>
<dbReference type="EMBL" id="CAJVPD010000304">
    <property type="protein sequence ID" value="CAG8429195.1"/>
    <property type="molecule type" value="Genomic_DNA"/>
</dbReference>
<dbReference type="InterPro" id="IPR014030">
    <property type="entry name" value="Ketoacyl_synth_N"/>
</dbReference>
<dbReference type="InterPro" id="IPR049551">
    <property type="entry name" value="PKS_DH_C"/>
</dbReference>
<dbReference type="SUPFAM" id="SSF51735">
    <property type="entry name" value="NAD(P)-binding Rossmann-fold domains"/>
    <property type="match status" value="2"/>
</dbReference>
<dbReference type="PROSITE" id="PS00606">
    <property type="entry name" value="KS3_1"/>
    <property type="match status" value="1"/>
</dbReference>
<feature type="region of interest" description="C-terminal hotdog fold" evidence="9">
    <location>
        <begin position="1139"/>
        <end position="1292"/>
    </location>
</feature>
<dbReference type="SUPFAM" id="SSF55048">
    <property type="entry name" value="Probable ACP-binding domain of malonyl-CoA ACP transacylase"/>
    <property type="match status" value="1"/>
</dbReference>
<dbReference type="InterPro" id="IPR006162">
    <property type="entry name" value="Ppantetheine_attach_site"/>
</dbReference>
<dbReference type="SMART" id="SM00822">
    <property type="entry name" value="PKS_KR"/>
    <property type="match status" value="1"/>
</dbReference>
<dbReference type="InterPro" id="IPR013968">
    <property type="entry name" value="PKS_KR"/>
</dbReference>
<dbReference type="InterPro" id="IPR001227">
    <property type="entry name" value="Ac_transferase_dom_sf"/>
</dbReference>
<evidence type="ECO:0000256" key="8">
    <source>
        <dbReference type="ARBA" id="ARBA00029443"/>
    </source>
</evidence>
<dbReference type="PROSITE" id="PS00012">
    <property type="entry name" value="PHOSPHOPANTETHEINE"/>
    <property type="match status" value="1"/>
</dbReference>
<dbReference type="GO" id="GO:0008168">
    <property type="term" value="F:methyltransferase activity"/>
    <property type="evidence" value="ECO:0007669"/>
    <property type="project" value="UniProtKB-KW"/>
</dbReference>
<dbReference type="NCBIfam" id="TIGR01733">
    <property type="entry name" value="AA-adenyl-dom"/>
    <property type="match status" value="1"/>
</dbReference>
<dbReference type="InterPro" id="IPR023213">
    <property type="entry name" value="CAT-like_dom_sf"/>
</dbReference>
<keyword evidence="5" id="KW-0808">Transferase</keyword>
<comment type="caution">
    <text evidence="14">The sequence shown here is derived from an EMBL/GenBank/DDBJ whole genome shotgun (WGS) entry which is preliminary data.</text>
</comment>
<dbReference type="GO" id="GO:0030639">
    <property type="term" value="P:polyketide biosynthetic process"/>
    <property type="evidence" value="ECO:0007669"/>
    <property type="project" value="UniProtKB-ARBA"/>
</dbReference>